<keyword evidence="4" id="KW-0378">Hydrolase</keyword>
<comment type="similarity">
    <text evidence="1">Belongs to the FAH family.</text>
</comment>
<dbReference type="GO" id="GO:0016787">
    <property type="term" value="F:hydrolase activity"/>
    <property type="evidence" value="ECO:0007669"/>
    <property type="project" value="UniProtKB-KW"/>
</dbReference>
<dbReference type="SUPFAM" id="SSF56529">
    <property type="entry name" value="FAH"/>
    <property type="match status" value="1"/>
</dbReference>
<keyword evidence="5" id="KW-1185">Reference proteome</keyword>
<evidence type="ECO:0000256" key="2">
    <source>
        <dbReference type="ARBA" id="ARBA00022723"/>
    </source>
</evidence>
<dbReference type="EMBL" id="JBHLTG010000009">
    <property type="protein sequence ID" value="MFC0681822.1"/>
    <property type="molecule type" value="Genomic_DNA"/>
</dbReference>
<gene>
    <name evidence="4" type="ORF">ACFFGH_28655</name>
</gene>
<organism evidence="4 5">
    <name type="scientific">Lysobacter korlensis</name>
    <dbReference type="NCBI Taxonomy" id="553636"/>
    <lineage>
        <taxon>Bacteria</taxon>
        <taxon>Pseudomonadati</taxon>
        <taxon>Pseudomonadota</taxon>
        <taxon>Gammaproteobacteria</taxon>
        <taxon>Lysobacterales</taxon>
        <taxon>Lysobacteraceae</taxon>
        <taxon>Lysobacter</taxon>
    </lineage>
</organism>
<name>A0ABV6RZC5_9GAMM</name>
<evidence type="ECO:0000256" key="1">
    <source>
        <dbReference type="ARBA" id="ARBA00010211"/>
    </source>
</evidence>
<proteinExistence type="inferred from homology"/>
<dbReference type="Gene3D" id="3.90.850.10">
    <property type="entry name" value="Fumarylacetoacetase-like, C-terminal domain"/>
    <property type="match status" value="1"/>
</dbReference>
<keyword evidence="2" id="KW-0479">Metal-binding</keyword>
<dbReference type="RefSeq" id="WP_386675156.1">
    <property type="nucleotide sequence ID" value="NZ_JBHLTG010000009.1"/>
</dbReference>
<dbReference type="Proteomes" id="UP001589896">
    <property type="component" value="Unassembled WGS sequence"/>
</dbReference>
<comment type="caution">
    <text evidence="4">The sequence shown here is derived from an EMBL/GenBank/DDBJ whole genome shotgun (WGS) entry which is preliminary data.</text>
</comment>
<sequence length="282" mass="30246">MKLAMVGPAGQELPAVLDADGRLRDLSLVIGRVDQVFTDRGALERIARELAEGSLPAVEGSPRIGAPLRPGKILCIGLNYGDHAAETGADIPTEPILFMKAPDTVVGPTDDVLIPRGSRKTDWEVELAVVIGREARYLGADDDPMSYVAGYTVSNDVSERAFQKERGGQFDKGKNAETFCPMGPYFVTADEVPDPQNLRLTTDVNGVRRQDGTTADMIFGVAELVRYLSEFVVLRPGDVLNTGTPAGVAAGQPDPKPFLRPGDVMELSIEGLGTQRSVLRQG</sequence>
<dbReference type="Pfam" id="PF01557">
    <property type="entry name" value="FAA_hydrolase"/>
    <property type="match status" value="1"/>
</dbReference>
<feature type="domain" description="Fumarylacetoacetase-like C-terminal" evidence="3">
    <location>
        <begin position="72"/>
        <end position="277"/>
    </location>
</feature>
<evidence type="ECO:0000259" key="3">
    <source>
        <dbReference type="Pfam" id="PF01557"/>
    </source>
</evidence>
<evidence type="ECO:0000313" key="5">
    <source>
        <dbReference type="Proteomes" id="UP001589896"/>
    </source>
</evidence>
<accession>A0ABV6RZC5</accession>
<dbReference type="PANTHER" id="PTHR42796:SF4">
    <property type="entry name" value="FUMARYLACETOACETATE HYDROLASE DOMAIN-CONTAINING PROTEIN 2A"/>
    <property type="match status" value="1"/>
</dbReference>
<dbReference type="InterPro" id="IPR036663">
    <property type="entry name" value="Fumarylacetoacetase_C_sf"/>
</dbReference>
<dbReference type="PANTHER" id="PTHR42796">
    <property type="entry name" value="FUMARYLACETOACETATE HYDROLASE DOMAIN-CONTAINING PROTEIN 2A-RELATED"/>
    <property type="match status" value="1"/>
</dbReference>
<reference evidence="4 5" key="1">
    <citation type="submission" date="2024-09" db="EMBL/GenBank/DDBJ databases">
        <authorList>
            <person name="Sun Q."/>
            <person name="Mori K."/>
        </authorList>
    </citation>
    <scope>NUCLEOTIDE SEQUENCE [LARGE SCALE GENOMIC DNA]</scope>
    <source>
        <strain evidence="4 5">KCTC 23076</strain>
    </source>
</reference>
<dbReference type="InterPro" id="IPR051121">
    <property type="entry name" value="FAH"/>
</dbReference>
<evidence type="ECO:0000313" key="4">
    <source>
        <dbReference type="EMBL" id="MFC0681822.1"/>
    </source>
</evidence>
<dbReference type="InterPro" id="IPR011234">
    <property type="entry name" value="Fumarylacetoacetase-like_C"/>
</dbReference>
<protein>
    <submittedName>
        <fullName evidence="4">Fumarylacetoacetate hydrolase family protein</fullName>
    </submittedName>
</protein>